<feature type="region of interest" description="Disordered" evidence="1">
    <location>
        <begin position="165"/>
        <end position="200"/>
    </location>
</feature>
<dbReference type="EMBL" id="CP117416">
    <property type="protein sequence ID" value="WCT57461.1"/>
    <property type="molecule type" value="Genomic_DNA"/>
</dbReference>
<dbReference type="PANTHER" id="PTHR31189:SF2">
    <property type="entry name" value="RMLC-LIKE CUPINS SUPERFAMILY PROTEIN"/>
    <property type="match status" value="1"/>
</dbReference>
<dbReference type="KEGG" id="pka:PQ456_08130"/>
<evidence type="ECO:0000313" key="3">
    <source>
        <dbReference type="EMBL" id="WCT57461.1"/>
    </source>
</evidence>
<keyword evidence="4" id="KW-1185">Reference proteome</keyword>
<dbReference type="RefSeq" id="WP_273615668.1">
    <property type="nucleotide sequence ID" value="NZ_CP117416.1"/>
</dbReference>
<dbReference type="InterPro" id="IPR050253">
    <property type="entry name" value="Seed_Storage-Functional"/>
</dbReference>
<feature type="domain" description="Cupin type-1" evidence="2">
    <location>
        <begin position="5"/>
        <end position="151"/>
    </location>
</feature>
<protein>
    <submittedName>
        <fullName evidence="3">Cupin domain-containing protein</fullName>
    </submittedName>
</protein>
<proteinExistence type="predicted"/>
<name>A0AAX3M5K3_9BACL</name>
<evidence type="ECO:0000313" key="4">
    <source>
        <dbReference type="Proteomes" id="UP001220509"/>
    </source>
</evidence>
<sequence>MAGSPNLKFNTQGNVLFRRNADNVGYETNVSQIPSLEGVASTDLYMTKGNIREPHWHPNSAEYDYVIEGELEFVIFDPVYKQLQKYHLKARDVLFIPQGYWHWITPLTDKTHILVVFNNNEPTTVAGSDILRFTPGEVFDLAYGIPAEDYEELVSPITSTVVIGPVNPETDDTLKVGTDTDNDPRSDEDTDDKDSKKCKK</sequence>
<dbReference type="PANTHER" id="PTHR31189">
    <property type="entry name" value="OS03G0336100 PROTEIN-RELATED"/>
    <property type="match status" value="1"/>
</dbReference>
<dbReference type="CDD" id="cd20306">
    <property type="entry name" value="cupin_OxDC-like"/>
    <property type="match status" value="1"/>
</dbReference>
<evidence type="ECO:0000259" key="2">
    <source>
        <dbReference type="SMART" id="SM00835"/>
    </source>
</evidence>
<evidence type="ECO:0000256" key="1">
    <source>
        <dbReference type="SAM" id="MobiDB-lite"/>
    </source>
</evidence>
<dbReference type="Pfam" id="PF00190">
    <property type="entry name" value="Cupin_1"/>
    <property type="match status" value="1"/>
</dbReference>
<dbReference type="Proteomes" id="UP001220509">
    <property type="component" value="Chromosome"/>
</dbReference>
<dbReference type="SMART" id="SM00835">
    <property type="entry name" value="Cupin_1"/>
    <property type="match status" value="1"/>
</dbReference>
<dbReference type="AlphaFoldDB" id="A0AAX3M5K3"/>
<reference evidence="3 4" key="1">
    <citation type="submission" date="2023-02" db="EMBL/GenBank/DDBJ databases">
        <title>Genome sequence of Paenibacillus kyungheensis KACC 18744.</title>
        <authorList>
            <person name="Kim S."/>
            <person name="Heo J."/>
            <person name="Kwon S.-W."/>
        </authorList>
    </citation>
    <scope>NUCLEOTIDE SEQUENCE [LARGE SCALE GENOMIC DNA]</scope>
    <source>
        <strain evidence="3 4">KACC 18744</strain>
    </source>
</reference>
<dbReference type="InterPro" id="IPR014710">
    <property type="entry name" value="RmlC-like_jellyroll"/>
</dbReference>
<dbReference type="InterPro" id="IPR011051">
    <property type="entry name" value="RmlC_Cupin_sf"/>
</dbReference>
<accession>A0AAX3M5K3</accession>
<dbReference type="Gene3D" id="2.60.120.10">
    <property type="entry name" value="Jelly Rolls"/>
    <property type="match status" value="1"/>
</dbReference>
<dbReference type="SUPFAM" id="SSF51182">
    <property type="entry name" value="RmlC-like cupins"/>
    <property type="match status" value="1"/>
</dbReference>
<dbReference type="InterPro" id="IPR006045">
    <property type="entry name" value="Cupin_1"/>
</dbReference>
<gene>
    <name evidence="3" type="ORF">PQ456_08130</name>
</gene>
<organism evidence="3 4">
    <name type="scientific">Paenibacillus kyungheensis</name>
    <dbReference type="NCBI Taxonomy" id="1452732"/>
    <lineage>
        <taxon>Bacteria</taxon>
        <taxon>Bacillati</taxon>
        <taxon>Bacillota</taxon>
        <taxon>Bacilli</taxon>
        <taxon>Bacillales</taxon>
        <taxon>Paenibacillaceae</taxon>
        <taxon>Paenibacillus</taxon>
    </lineage>
</organism>